<feature type="transmembrane region" description="Helical" evidence="1">
    <location>
        <begin position="414"/>
        <end position="437"/>
    </location>
</feature>
<dbReference type="GO" id="GO:0016791">
    <property type="term" value="F:phosphatase activity"/>
    <property type="evidence" value="ECO:0007669"/>
    <property type="project" value="TreeGrafter"/>
</dbReference>
<evidence type="ECO:0000256" key="1">
    <source>
        <dbReference type="SAM" id="Phobius"/>
    </source>
</evidence>
<protein>
    <submittedName>
        <fullName evidence="2">Phosphoglycerate mutase-like protein</fullName>
    </submittedName>
</protein>
<keyword evidence="3" id="KW-1185">Reference proteome</keyword>
<keyword evidence="1" id="KW-0472">Membrane</keyword>
<reference evidence="2 3" key="1">
    <citation type="submission" date="2016-07" db="EMBL/GenBank/DDBJ databases">
        <title>Draft genome of the white-rot fungus Obba rivulosa 3A-2.</title>
        <authorList>
            <consortium name="DOE Joint Genome Institute"/>
            <person name="Miettinen O."/>
            <person name="Riley R."/>
            <person name="Acob R."/>
            <person name="Barry K."/>
            <person name="Cullen D."/>
            <person name="De Vries R."/>
            <person name="Hainaut M."/>
            <person name="Hatakka A."/>
            <person name="Henrissat B."/>
            <person name="Hilden K."/>
            <person name="Kuo R."/>
            <person name="Labutti K."/>
            <person name="Lipzen A."/>
            <person name="Makela M.R."/>
            <person name="Sandor L."/>
            <person name="Spatafora J.W."/>
            <person name="Grigoriev I.V."/>
            <person name="Hibbett D.S."/>
        </authorList>
    </citation>
    <scope>NUCLEOTIDE SEQUENCE [LARGE SCALE GENOMIC DNA]</scope>
    <source>
        <strain evidence="2 3">3A-2</strain>
    </source>
</reference>
<evidence type="ECO:0000313" key="2">
    <source>
        <dbReference type="EMBL" id="OCH91096.1"/>
    </source>
</evidence>
<evidence type="ECO:0000313" key="3">
    <source>
        <dbReference type="Proteomes" id="UP000250043"/>
    </source>
</evidence>
<sequence length="494" mass="53641">MTNNTSGNDVIGVVIIARHGDREGFYQDPETYTSSSTAITPLGVQQEFQLGALLRSLYLNASSPSFIQGATPSTELFNTTQVIARADAGDEGFVIYDSAIALVQGLWPPTNLSTTRLANGTNITSPLDGYQYIPVESVELDQDVTLEGFADCPNFDANNDAFFNSTGFLQMQTEFQPFLDELPPFLDGRPVTLENMHRSQIFDYMNVQSIHNETFFKNLPPAFLVEARYLANWHEYNIFSDTTPGGIGNIAIQTMLPTIIEGMQDITNSSTGLKIHYSAISYKPFLSLFNVTGVINNGALPEGIVNYAAAVVYEIRQTSSSSEPVIRMQFKNGTDDDTFRTIPMTFPGWDGTTSGGDVPVSTFINAFQPITINTTLEWCNICAQTTERGCAALIAGSTTASTHHDRISPVGAGFLGAGLTIVVMAAAIGVLIFLGVLSTGAGKKHRRAPSGSNRSLHSDEAELHSQVCRSPAIPKSSLMCFVDVLFHWLPMPVE</sequence>
<proteinExistence type="predicted"/>
<keyword evidence="1" id="KW-1133">Transmembrane helix</keyword>
<dbReference type="AlphaFoldDB" id="A0A8E2AUA5"/>
<dbReference type="Proteomes" id="UP000250043">
    <property type="component" value="Unassembled WGS sequence"/>
</dbReference>
<organism evidence="2 3">
    <name type="scientific">Obba rivulosa</name>
    <dbReference type="NCBI Taxonomy" id="1052685"/>
    <lineage>
        <taxon>Eukaryota</taxon>
        <taxon>Fungi</taxon>
        <taxon>Dikarya</taxon>
        <taxon>Basidiomycota</taxon>
        <taxon>Agaricomycotina</taxon>
        <taxon>Agaricomycetes</taxon>
        <taxon>Polyporales</taxon>
        <taxon>Gelatoporiaceae</taxon>
        <taxon>Obba</taxon>
    </lineage>
</organism>
<dbReference type="InterPro" id="IPR029033">
    <property type="entry name" value="His_PPase_superfam"/>
</dbReference>
<dbReference type="InterPro" id="IPR050645">
    <property type="entry name" value="Histidine_acid_phosphatase"/>
</dbReference>
<dbReference type="EMBL" id="KV722391">
    <property type="protein sequence ID" value="OCH91096.1"/>
    <property type="molecule type" value="Genomic_DNA"/>
</dbReference>
<accession>A0A8E2AUA5</accession>
<dbReference type="PANTHER" id="PTHR11567">
    <property type="entry name" value="ACID PHOSPHATASE-RELATED"/>
    <property type="match status" value="1"/>
</dbReference>
<name>A0A8E2AUA5_9APHY</name>
<dbReference type="OrthoDB" id="258392at2759"/>
<dbReference type="Gene3D" id="3.40.50.1240">
    <property type="entry name" value="Phosphoglycerate mutase-like"/>
    <property type="match status" value="1"/>
</dbReference>
<gene>
    <name evidence="2" type="ORF">OBBRIDRAFT_729385</name>
</gene>
<keyword evidence="1" id="KW-0812">Transmembrane</keyword>
<dbReference type="PANTHER" id="PTHR11567:SF142">
    <property type="entry name" value="PHOSPHOGLYCERATE MUTASE-LIKE PROTEIN"/>
    <property type="match status" value="1"/>
</dbReference>
<dbReference type="SUPFAM" id="SSF53254">
    <property type="entry name" value="Phosphoglycerate mutase-like"/>
    <property type="match status" value="1"/>
</dbReference>